<dbReference type="GO" id="GO:0016746">
    <property type="term" value="F:acyltransferase activity"/>
    <property type="evidence" value="ECO:0007669"/>
    <property type="project" value="InterPro"/>
</dbReference>
<keyword evidence="5" id="KW-1185">Reference proteome</keyword>
<name>A0A3Q8WUA1_9ACTO</name>
<dbReference type="Gene3D" id="3.30.60.230">
    <property type="entry name" value="Lsr2, dimerization domain"/>
    <property type="match status" value="1"/>
</dbReference>
<feature type="domain" description="Lsr2 DNA-binding" evidence="3">
    <location>
        <begin position="78"/>
        <end position="113"/>
    </location>
</feature>
<keyword evidence="1" id="KW-0238">DNA-binding</keyword>
<gene>
    <name evidence="4" type="ORF">EJO69_02890</name>
</gene>
<evidence type="ECO:0000313" key="5">
    <source>
        <dbReference type="Proteomes" id="UP000270021"/>
    </source>
</evidence>
<dbReference type="KEGG" id="fsl:EJO69_02890"/>
<dbReference type="AlphaFoldDB" id="A0A3Q8WUA1"/>
<dbReference type="Pfam" id="PF11774">
    <property type="entry name" value="Lsr2"/>
    <property type="match status" value="1"/>
</dbReference>
<dbReference type="InterPro" id="IPR055370">
    <property type="entry name" value="Lsr2_DNA-bd"/>
</dbReference>
<evidence type="ECO:0000259" key="3">
    <source>
        <dbReference type="Pfam" id="PF23359"/>
    </source>
</evidence>
<dbReference type="OrthoDB" id="4113332at2"/>
<evidence type="ECO:0000256" key="1">
    <source>
        <dbReference type="ARBA" id="ARBA00023125"/>
    </source>
</evidence>
<dbReference type="InterPro" id="IPR042261">
    <property type="entry name" value="Lsr2-like_dimerization"/>
</dbReference>
<dbReference type="Gene3D" id="4.10.320.10">
    <property type="entry name" value="E3-binding domain"/>
    <property type="match status" value="1"/>
</dbReference>
<dbReference type="GO" id="GO:0003677">
    <property type="term" value="F:DNA binding"/>
    <property type="evidence" value="ECO:0007669"/>
    <property type="project" value="UniProtKB-KW"/>
</dbReference>
<dbReference type="InterPro" id="IPR036625">
    <property type="entry name" value="E3-bd_dom_sf"/>
</dbReference>
<feature type="domain" description="Lsr2 dimerization" evidence="2">
    <location>
        <begin position="1"/>
        <end position="61"/>
    </location>
</feature>
<evidence type="ECO:0000313" key="4">
    <source>
        <dbReference type="EMBL" id="AZN29369.1"/>
    </source>
</evidence>
<sequence length="114" mass="12440">MARKQITQYIDDLDGTVLEAGEGKTIRFSLEGRSYDIDLSETNAQKLRDALAPFIEVATPVSAVAKSDRSRAQRGATRKSDLAAIRSWANQNGYKVSDRGRVPAAVVEAYDAAH</sequence>
<dbReference type="Proteomes" id="UP000270021">
    <property type="component" value="Chromosome"/>
</dbReference>
<reference evidence="4 5" key="1">
    <citation type="submission" date="2018-12" db="EMBL/GenBank/DDBJ databases">
        <title>Complete genome sequence of Flaviflexus salsibiostraticola KCTC 33148.</title>
        <authorList>
            <person name="Bae J.-W."/>
        </authorList>
    </citation>
    <scope>NUCLEOTIDE SEQUENCE [LARGE SCALE GENOMIC DNA]</scope>
    <source>
        <strain evidence="4 5">KCTC 33148</strain>
    </source>
</reference>
<dbReference type="Pfam" id="PF23359">
    <property type="entry name" value="Lsr2_DNA-bd"/>
    <property type="match status" value="1"/>
</dbReference>
<protein>
    <submittedName>
        <fullName evidence="4">Lsr2 family protein</fullName>
    </submittedName>
</protein>
<dbReference type="InterPro" id="IPR024412">
    <property type="entry name" value="Lsr2_dim_dom"/>
</dbReference>
<dbReference type="EMBL" id="CP034438">
    <property type="protein sequence ID" value="AZN29369.1"/>
    <property type="molecule type" value="Genomic_DNA"/>
</dbReference>
<dbReference type="RefSeq" id="WP_126038993.1">
    <property type="nucleotide sequence ID" value="NZ_CP034438.1"/>
</dbReference>
<proteinExistence type="predicted"/>
<organism evidence="4 5">
    <name type="scientific">Flaviflexus salsibiostraticola</name>
    <dbReference type="NCBI Taxonomy" id="1282737"/>
    <lineage>
        <taxon>Bacteria</taxon>
        <taxon>Bacillati</taxon>
        <taxon>Actinomycetota</taxon>
        <taxon>Actinomycetes</taxon>
        <taxon>Actinomycetales</taxon>
        <taxon>Actinomycetaceae</taxon>
        <taxon>Flaviflexus</taxon>
    </lineage>
</organism>
<evidence type="ECO:0000259" key="2">
    <source>
        <dbReference type="Pfam" id="PF11774"/>
    </source>
</evidence>
<accession>A0A3Q8WUA1</accession>